<organism evidence="2">
    <name type="scientific">Timspurckia oligopyrenoides</name>
    <dbReference type="NCBI Taxonomy" id="708627"/>
    <lineage>
        <taxon>Eukaryota</taxon>
        <taxon>Rhodophyta</taxon>
        <taxon>Bangiophyceae</taxon>
        <taxon>Porphyridiales</taxon>
        <taxon>Porphyridiaceae</taxon>
        <taxon>Timspurckia</taxon>
    </lineage>
</organism>
<feature type="compositionally biased region" description="Basic and acidic residues" evidence="1">
    <location>
        <begin position="193"/>
        <end position="204"/>
    </location>
</feature>
<evidence type="ECO:0000313" key="2">
    <source>
        <dbReference type="EMBL" id="CAD8817929.1"/>
    </source>
</evidence>
<dbReference type="AlphaFoldDB" id="A0A7S0ZD00"/>
<gene>
    <name evidence="2" type="ORF">TOLI1172_LOCUS2318</name>
</gene>
<evidence type="ECO:0000256" key="1">
    <source>
        <dbReference type="SAM" id="MobiDB-lite"/>
    </source>
</evidence>
<sequence>MEEEGLGFFTRARRAIVGNANRSGKSASELKSAEHVVKNGSTMNAPRSRSTVEKTQANDDQVQIEVDTNSLEQKVNGSVENEVDKDANEEEKEDEVGEEEEEEEGGKKSHRKYSFYENVWIVRFGVKLSKEGGGSSSINKWKLAENDGICPGRTAWSMRGQFRRLLKNPQVFQMILKEIESGNVLEIEHVRELEEQETEKEKNSKQKSKKKTEMDKKLRKTNGKEKISPTQAAELLENEGLTGKKRKFESDQSAFYGEGEKVCDHAGHVILNENEMISLRPRHEESVQDVQCRIEQWLEMWNTVDSKCDSMELPDENIVAFYKRKSNSLSKRYNVPISVINHALLLYDGEWEKVLSYIRRQAPKIPRVY</sequence>
<feature type="region of interest" description="Disordered" evidence="1">
    <location>
        <begin position="19"/>
        <end position="109"/>
    </location>
</feature>
<name>A0A7S0ZD00_9RHOD</name>
<dbReference type="EMBL" id="HBFP01003252">
    <property type="protein sequence ID" value="CAD8817929.1"/>
    <property type="molecule type" value="Transcribed_RNA"/>
</dbReference>
<feature type="compositionally biased region" description="Basic and acidic residues" evidence="1">
    <location>
        <begin position="211"/>
        <end position="227"/>
    </location>
</feature>
<feature type="compositionally biased region" description="Acidic residues" evidence="1">
    <location>
        <begin position="81"/>
        <end position="104"/>
    </location>
</feature>
<feature type="region of interest" description="Disordered" evidence="1">
    <location>
        <begin position="193"/>
        <end position="238"/>
    </location>
</feature>
<feature type="compositionally biased region" description="Polar residues" evidence="1">
    <location>
        <begin position="39"/>
        <end position="78"/>
    </location>
</feature>
<proteinExistence type="predicted"/>
<accession>A0A7S0ZD00</accession>
<protein>
    <submittedName>
        <fullName evidence="2">Uncharacterized protein</fullName>
    </submittedName>
</protein>
<reference evidence="2" key="1">
    <citation type="submission" date="2021-01" db="EMBL/GenBank/DDBJ databases">
        <authorList>
            <person name="Corre E."/>
            <person name="Pelletier E."/>
            <person name="Niang G."/>
            <person name="Scheremetjew M."/>
            <person name="Finn R."/>
            <person name="Kale V."/>
            <person name="Holt S."/>
            <person name="Cochrane G."/>
            <person name="Meng A."/>
            <person name="Brown T."/>
            <person name="Cohen L."/>
        </authorList>
    </citation>
    <scope>NUCLEOTIDE SEQUENCE</scope>
    <source>
        <strain evidence="2">CCMP3278</strain>
    </source>
</reference>